<proteinExistence type="predicted"/>
<reference evidence="1 2" key="1">
    <citation type="submission" date="2021-06" db="EMBL/GenBank/DDBJ databases">
        <authorList>
            <person name="Sun Q."/>
            <person name="Li D."/>
        </authorList>
    </citation>
    <scope>NUCLEOTIDE SEQUENCE [LARGE SCALE GENOMIC DNA]</scope>
    <source>
        <strain evidence="1 2">MSJ-11</strain>
    </source>
</reference>
<name>A0ABS6EG64_9CLOT</name>
<protein>
    <submittedName>
        <fullName evidence="1">Uncharacterized protein</fullName>
    </submittedName>
</protein>
<gene>
    <name evidence="1" type="ORF">KQI86_07325</name>
</gene>
<evidence type="ECO:0000313" key="1">
    <source>
        <dbReference type="EMBL" id="MBU5484137.1"/>
    </source>
</evidence>
<keyword evidence="2" id="KW-1185">Reference proteome</keyword>
<comment type="caution">
    <text evidence="1">The sequence shown here is derived from an EMBL/GenBank/DDBJ whole genome shotgun (WGS) entry which is preliminary data.</text>
</comment>
<evidence type="ECO:0000313" key="2">
    <source>
        <dbReference type="Proteomes" id="UP000726170"/>
    </source>
</evidence>
<sequence>MLVTAVVIAVEVNKNFQYKGNFISRANKKLTKTRISLKEMGRCEQ</sequence>
<dbReference type="Proteomes" id="UP000726170">
    <property type="component" value="Unassembled WGS sequence"/>
</dbReference>
<organism evidence="1 2">
    <name type="scientific">Clostridium mobile</name>
    <dbReference type="NCBI Taxonomy" id="2841512"/>
    <lineage>
        <taxon>Bacteria</taxon>
        <taxon>Bacillati</taxon>
        <taxon>Bacillota</taxon>
        <taxon>Clostridia</taxon>
        <taxon>Eubacteriales</taxon>
        <taxon>Clostridiaceae</taxon>
        <taxon>Clostridium</taxon>
    </lineage>
</organism>
<dbReference type="RefSeq" id="WP_216438628.1">
    <property type="nucleotide sequence ID" value="NZ_JAHLQF010000002.1"/>
</dbReference>
<accession>A0ABS6EG64</accession>
<dbReference type="EMBL" id="JAHLQF010000002">
    <property type="protein sequence ID" value="MBU5484137.1"/>
    <property type="molecule type" value="Genomic_DNA"/>
</dbReference>